<evidence type="ECO:0000313" key="2">
    <source>
        <dbReference type="Proteomes" id="UP000237351"/>
    </source>
</evidence>
<evidence type="ECO:0000313" key="1">
    <source>
        <dbReference type="EMBL" id="ARN85032.1"/>
    </source>
</evidence>
<sequence>MIQQNILLKTTLLTFALIGFGQVGNSFSSGLSQETEELVATSQSLAKVYLSKTTSSSNTDSKLDRDALEASQAFATKKEKFDTVYQPSSKYPGLLLGATETAQATGEAVDELQKLFIKKFTLENISEMQTKKKSTLKTFADFFNAANNIQKLDRLAALKVPGHDFFHGFQQDQVWGENEPYGLMIKQRIGTKIFSVTLDPEDLLSKSPIASLNITRSGRERLTTLNKQLVEIFGVLLEDASKKIEAWLNMFDPLSSTFKRKIEKLDQKKGKLTKAAKTLHMEITTAGDKEIAPSAKVSKALNTLEITKDSSDTNASLLKKVYQKYTNFVMALDLKLEQTTTSLKILEDLWGNMVRKGRVS</sequence>
<keyword evidence="2" id="KW-1185">Reference proteome</keyword>
<dbReference type="RefSeq" id="WP_085784544.1">
    <property type="nucleotide sequence ID" value="NZ_CP008743.1"/>
</dbReference>
<reference evidence="1 2" key="1">
    <citation type="submission" date="2014-06" db="EMBL/GenBank/DDBJ databases">
        <title>The genome of the endonuclear symbiont Nucleicultrix amoebiphila.</title>
        <authorList>
            <person name="Schulz F."/>
            <person name="Horn M."/>
        </authorList>
    </citation>
    <scope>NUCLEOTIDE SEQUENCE [LARGE SCALE GENOMIC DNA]</scope>
    <source>
        <strain evidence="1 2">FS5</strain>
    </source>
</reference>
<proteinExistence type="predicted"/>
<name>A0A1W6N5D8_9PROT</name>
<dbReference type="EMBL" id="CP008743">
    <property type="protein sequence ID" value="ARN85032.1"/>
    <property type="molecule type" value="Genomic_DNA"/>
</dbReference>
<organism evidence="1 2">
    <name type="scientific">Candidatus Nucleicultrix amoebiphila FS5</name>
    <dbReference type="NCBI Taxonomy" id="1414854"/>
    <lineage>
        <taxon>Bacteria</taxon>
        <taxon>Pseudomonadati</taxon>
        <taxon>Pseudomonadota</taxon>
        <taxon>Alphaproteobacteria</taxon>
        <taxon>Holosporales</taxon>
        <taxon>Candidatus Nucleicultricaceae</taxon>
        <taxon>Candidatus Nucleicultrix</taxon>
    </lineage>
</organism>
<gene>
    <name evidence="1" type="ORF">GQ61_06700</name>
</gene>
<dbReference type="AlphaFoldDB" id="A0A1W6N5D8"/>
<dbReference type="KEGG" id="naf:GQ61_06700"/>
<protein>
    <submittedName>
        <fullName evidence="1">Uncharacterized protein</fullName>
    </submittedName>
</protein>
<dbReference type="STRING" id="1414854.GQ61_06700"/>
<accession>A0A1W6N5D8</accession>
<dbReference type="Proteomes" id="UP000237351">
    <property type="component" value="Chromosome"/>
</dbReference>